<dbReference type="Gene3D" id="2.40.128.690">
    <property type="entry name" value="YycH protein, domain 3-like"/>
    <property type="match status" value="1"/>
</dbReference>
<reference evidence="2 3" key="1">
    <citation type="submission" date="2018-05" db="EMBL/GenBank/DDBJ databases">
        <title>Freshwater and sediment microbial communities from various areas in North America, analyzing microbe dynamics in response to fracking.</title>
        <authorList>
            <person name="Lamendella R."/>
        </authorList>
    </citation>
    <scope>NUCLEOTIDE SEQUENCE [LARGE SCALE GENOMIC DNA]</scope>
    <source>
        <strain evidence="2 3">15_TX</strain>
    </source>
</reference>
<dbReference type="GO" id="GO:0016020">
    <property type="term" value="C:membrane"/>
    <property type="evidence" value="ECO:0007669"/>
    <property type="project" value="InterPro"/>
</dbReference>
<protein>
    <submittedName>
        <fullName evidence="2">Regulatory protein YycI of two-component signal transduction system YycFG</fullName>
    </submittedName>
</protein>
<dbReference type="OrthoDB" id="2388036at2"/>
<evidence type="ECO:0000313" key="3">
    <source>
        <dbReference type="Proteomes" id="UP000247150"/>
    </source>
</evidence>
<comment type="caution">
    <text evidence="2">The sequence shown here is derived from an EMBL/GenBank/DDBJ whole genome shotgun (WGS) entry which is preliminary data.</text>
</comment>
<organism evidence="2 3">
    <name type="scientific">Cytobacillus oceanisediminis</name>
    <dbReference type="NCBI Taxonomy" id="665099"/>
    <lineage>
        <taxon>Bacteria</taxon>
        <taxon>Bacillati</taxon>
        <taxon>Bacillota</taxon>
        <taxon>Bacilli</taxon>
        <taxon>Bacillales</taxon>
        <taxon>Bacillaceae</taxon>
        <taxon>Cytobacillus</taxon>
    </lineage>
</organism>
<name>A0A2V3A2W9_9BACI</name>
<dbReference type="Pfam" id="PF09648">
    <property type="entry name" value="YycI"/>
    <property type="match status" value="1"/>
</dbReference>
<dbReference type="EMBL" id="QGTW01000002">
    <property type="protein sequence ID" value="PWW31051.1"/>
    <property type="molecule type" value="Genomic_DNA"/>
</dbReference>
<feature type="domain" description="Regulatory protein YycH-like" evidence="1">
    <location>
        <begin position="39"/>
        <end position="254"/>
    </location>
</feature>
<evidence type="ECO:0000259" key="1">
    <source>
        <dbReference type="Pfam" id="PF09648"/>
    </source>
</evidence>
<dbReference type="RefSeq" id="WP_110063599.1">
    <property type="nucleotide sequence ID" value="NZ_QGTW01000002.1"/>
</dbReference>
<dbReference type="InterPro" id="IPR018604">
    <property type="entry name" value="YycI-like"/>
</dbReference>
<accession>A0A2V3A2W9</accession>
<gene>
    <name evidence="2" type="ORF">DFO73_10245</name>
</gene>
<dbReference type="AlphaFoldDB" id="A0A2V3A2W9"/>
<sequence length="270" mass="31677">MDWSKIKTIFILTFLVLDIYLMYEFFKLKDASQYEPMAQASVEKRLKTDEIEFDVDLPKNNPKDRYLSAKPMVFDIEEMEEAKKSKLKGQDITVTEGTVLNSVLDEPYKISEKFNPSELNSFIKNKVLYGDQYRFWEKSKNSNTLTYYQQFEDKMFYMNLNGELTFYLNEENEIVSYKQTMLEEIEEMQESEKVIQPIKAIETLSENGSLQPKSKITNVELGYFTLVHSSSSLVLTPAWRFVINGEENLFVHAFEGQIIQLTNEEKKIVE</sequence>
<dbReference type="Proteomes" id="UP000247150">
    <property type="component" value="Unassembled WGS sequence"/>
</dbReference>
<proteinExistence type="predicted"/>
<evidence type="ECO:0000313" key="2">
    <source>
        <dbReference type="EMBL" id="PWW31051.1"/>
    </source>
</evidence>